<dbReference type="InterPro" id="IPR058935">
    <property type="entry name" value="At4g15545-like_C"/>
</dbReference>
<feature type="region of interest" description="Disordered" evidence="1">
    <location>
        <begin position="165"/>
        <end position="265"/>
    </location>
</feature>
<evidence type="ECO:0000313" key="3">
    <source>
        <dbReference type="EMBL" id="KAG6491650.1"/>
    </source>
</evidence>
<proteinExistence type="predicted"/>
<organism evidence="3 4">
    <name type="scientific">Zingiber officinale</name>
    <name type="common">Ginger</name>
    <name type="synonym">Amomum zingiber</name>
    <dbReference type="NCBI Taxonomy" id="94328"/>
    <lineage>
        <taxon>Eukaryota</taxon>
        <taxon>Viridiplantae</taxon>
        <taxon>Streptophyta</taxon>
        <taxon>Embryophyta</taxon>
        <taxon>Tracheophyta</taxon>
        <taxon>Spermatophyta</taxon>
        <taxon>Magnoliopsida</taxon>
        <taxon>Liliopsida</taxon>
        <taxon>Zingiberales</taxon>
        <taxon>Zingiberaceae</taxon>
        <taxon>Zingiber</taxon>
    </lineage>
</organism>
<feature type="compositionally biased region" description="Low complexity" evidence="1">
    <location>
        <begin position="213"/>
        <end position="230"/>
    </location>
</feature>
<evidence type="ECO:0000313" key="4">
    <source>
        <dbReference type="Proteomes" id="UP000734854"/>
    </source>
</evidence>
<gene>
    <name evidence="3" type="ORF">ZIOFF_046586</name>
</gene>
<dbReference type="PANTHER" id="PTHR47383">
    <property type="entry name" value="OS03G0659800 PROTEIN"/>
    <property type="match status" value="1"/>
</dbReference>
<dbReference type="Pfam" id="PF25972">
    <property type="entry name" value="At4g15545_C"/>
    <property type="match status" value="1"/>
</dbReference>
<comment type="caution">
    <text evidence="3">The sequence shown here is derived from an EMBL/GenBank/DDBJ whole genome shotgun (WGS) entry which is preliminary data.</text>
</comment>
<dbReference type="PANTHER" id="PTHR47383:SF8">
    <property type="entry name" value="OS01G0768300 PROTEIN"/>
    <property type="match status" value="1"/>
</dbReference>
<name>A0A8J5G4Z1_ZINOF</name>
<evidence type="ECO:0000259" key="2">
    <source>
        <dbReference type="Pfam" id="PF25972"/>
    </source>
</evidence>
<sequence length="332" mass="37528">MSRNSSDFDLSDEILSVIPTDPYDQLDIARRITSLAISSRVSRLEGEAGRLRQNISDRDRVIHELHEKIAHLDRMAQESDARLRETLKENARLLKERDIMAATSTKLAKDLSKLESFKRQLLKSMSHNNLSQLSETVHTGMYQQPIARVTSWIDDASFNHFELDEASGSAENEDSTQDEPMHVPQFSTRQQTTPRRSPNGTPSFSPANGSPKGLLRGGSSPRVSSRTPSPIKSQVEQRTSPPPIQRSSPPSSPPNRQTLPERAPRIEGKELFRQARIRLSYEQFAAFLATVKDFNAQRQSREETLAKTEAIFGAENNDLYLSFKSMINRNRQ</sequence>
<feature type="domain" description="At4g15545-like C-terminal" evidence="2">
    <location>
        <begin position="265"/>
        <end position="330"/>
    </location>
</feature>
<dbReference type="AlphaFoldDB" id="A0A8J5G4Z1"/>
<dbReference type="Proteomes" id="UP000734854">
    <property type="component" value="Unassembled WGS sequence"/>
</dbReference>
<accession>A0A8J5G4Z1</accession>
<keyword evidence="4" id="KW-1185">Reference proteome</keyword>
<evidence type="ECO:0000256" key="1">
    <source>
        <dbReference type="SAM" id="MobiDB-lite"/>
    </source>
</evidence>
<reference evidence="3 4" key="1">
    <citation type="submission" date="2020-08" db="EMBL/GenBank/DDBJ databases">
        <title>Plant Genome Project.</title>
        <authorList>
            <person name="Zhang R.-G."/>
        </authorList>
    </citation>
    <scope>NUCLEOTIDE SEQUENCE [LARGE SCALE GENOMIC DNA]</scope>
    <source>
        <tissue evidence="3">Rhizome</tissue>
    </source>
</reference>
<feature type="compositionally biased region" description="Polar residues" evidence="1">
    <location>
        <begin position="185"/>
        <end position="208"/>
    </location>
</feature>
<dbReference type="EMBL" id="JACMSC010000013">
    <property type="protein sequence ID" value="KAG6491650.1"/>
    <property type="molecule type" value="Genomic_DNA"/>
</dbReference>
<protein>
    <recommendedName>
        <fullName evidence="2">At4g15545-like C-terminal domain-containing protein</fullName>
    </recommendedName>
</protein>
<dbReference type="InterPro" id="IPR058936">
    <property type="entry name" value="At4g15545-like"/>
</dbReference>